<dbReference type="Gene3D" id="2.30.42.10">
    <property type="match status" value="1"/>
</dbReference>
<dbReference type="InterPro" id="IPR036034">
    <property type="entry name" value="PDZ_sf"/>
</dbReference>
<keyword evidence="1" id="KW-1133">Transmembrane helix</keyword>
<evidence type="ECO:0000259" key="2">
    <source>
        <dbReference type="SMART" id="SM00228"/>
    </source>
</evidence>
<dbReference type="AlphaFoldDB" id="A0A0A5G444"/>
<protein>
    <recommendedName>
        <fullName evidence="2">PDZ domain-containing protein</fullName>
    </recommendedName>
</protein>
<dbReference type="Pfam" id="PF17820">
    <property type="entry name" value="PDZ_6"/>
    <property type="match status" value="1"/>
</dbReference>
<dbReference type="SUPFAM" id="SSF50156">
    <property type="entry name" value="PDZ domain-like"/>
    <property type="match status" value="1"/>
</dbReference>
<dbReference type="eggNOG" id="COG0265">
    <property type="taxonomic scope" value="Bacteria"/>
</dbReference>
<keyword evidence="4" id="KW-1185">Reference proteome</keyword>
<dbReference type="OrthoDB" id="198399at2"/>
<accession>A0A0A5G444</accession>
<sequence length="403" mass="45085">MTIDWLVEISKGIGRFFLHPVFYWAIFLLGMTTFLRIKRERKHFGIKIFGILTEARGTLGISLLSGLVISLIVIGSGFSFPYASVLLWTVVVILASLSMKLSWISPAYTLAATYFLLLMLPDQSLSFLPEEWLQLWESTSIKGVAILLGLLLFVEAILYMNHNDNDSFPESVVGKRGKPIGQHRLKKLAILPIFFLIPGGAIESFASWWPMFSVGGESYGLMAVPALVGYEHLVRGIAPKEASRTLGKTTFILASVVTALAVGSIYVPLLSLVAILVALLGRELSTFIIRFFDQQKNPFFTPRSDGLPVLAVIPGSAADKMGLCVGERIEKVNNRKVDNEDDFYHALQKNRAYCKLEVRDTRGEPRFAQRAMYEGDYYELGLIFVKDHHVYEGVESELYQKDS</sequence>
<dbReference type="EMBL" id="AVPF01000028">
    <property type="protein sequence ID" value="KGX86824.1"/>
    <property type="molecule type" value="Genomic_DNA"/>
</dbReference>
<feature type="transmembrane region" description="Helical" evidence="1">
    <location>
        <begin position="80"/>
        <end position="97"/>
    </location>
</feature>
<gene>
    <name evidence="3" type="ORF">N783_11680</name>
</gene>
<dbReference type="InterPro" id="IPR001478">
    <property type="entry name" value="PDZ"/>
</dbReference>
<name>A0A0A5G444_9BACI</name>
<keyword evidence="1" id="KW-0472">Membrane</keyword>
<dbReference type="STRING" id="1385511.GCA_000425225_01838"/>
<dbReference type="SMART" id="SM00228">
    <property type="entry name" value="PDZ"/>
    <property type="match status" value="1"/>
</dbReference>
<feature type="transmembrane region" description="Helical" evidence="1">
    <location>
        <begin position="16"/>
        <end position="37"/>
    </location>
</feature>
<feature type="transmembrane region" description="Helical" evidence="1">
    <location>
        <begin position="57"/>
        <end position="74"/>
    </location>
</feature>
<feature type="transmembrane region" description="Helical" evidence="1">
    <location>
        <begin position="104"/>
        <end position="121"/>
    </location>
</feature>
<feature type="transmembrane region" description="Helical" evidence="1">
    <location>
        <begin position="251"/>
        <end position="280"/>
    </location>
</feature>
<dbReference type="RefSeq" id="WP_027445868.1">
    <property type="nucleotide sequence ID" value="NZ_AULJ01000018.1"/>
</dbReference>
<proteinExistence type="predicted"/>
<feature type="domain" description="PDZ" evidence="2">
    <location>
        <begin position="285"/>
        <end position="362"/>
    </location>
</feature>
<organism evidence="3 4">
    <name type="scientific">Pontibacillus marinus BH030004 = DSM 16465</name>
    <dbReference type="NCBI Taxonomy" id="1385511"/>
    <lineage>
        <taxon>Bacteria</taxon>
        <taxon>Bacillati</taxon>
        <taxon>Bacillota</taxon>
        <taxon>Bacilli</taxon>
        <taxon>Bacillales</taxon>
        <taxon>Bacillaceae</taxon>
        <taxon>Pontibacillus</taxon>
    </lineage>
</organism>
<reference evidence="3 4" key="1">
    <citation type="submission" date="2013-08" db="EMBL/GenBank/DDBJ databases">
        <authorList>
            <person name="Huang J."/>
            <person name="Wang G."/>
        </authorList>
    </citation>
    <scope>NUCLEOTIDE SEQUENCE [LARGE SCALE GENOMIC DNA]</scope>
    <source>
        <strain evidence="3 4">BH030004</strain>
    </source>
</reference>
<dbReference type="Proteomes" id="UP000030403">
    <property type="component" value="Unassembled WGS sequence"/>
</dbReference>
<feature type="transmembrane region" description="Helical" evidence="1">
    <location>
        <begin position="188"/>
        <end position="209"/>
    </location>
</feature>
<comment type="caution">
    <text evidence="3">The sequence shown here is derived from an EMBL/GenBank/DDBJ whole genome shotgun (WGS) entry which is preliminary data.</text>
</comment>
<feature type="transmembrane region" description="Helical" evidence="1">
    <location>
        <begin position="141"/>
        <end position="160"/>
    </location>
</feature>
<evidence type="ECO:0000313" key="4">
    <source>
        <dbReference type="Proteomes" id="UP000030403"/>
    </source>
</evidence>
<evidence type="ECO:0000313" key="3">
    <source>
        <dbReference type="EMBL" id="KGX86824.1"/>
    </source>
</evidence>
<dbReference type="InterPro" id="IPR041489">
    <property type="entry name" value="PDZ_6"/>
</dbReference>
<keyword evidence="1" id="KW-0812">Transmembrane</keyword>
<evidence type="ECO:0000256" key="1">
    <source>
        <dbReference type="SAM" id="Phobius"/>
    </source>
</evidence>